<evidence type="ECO:0000313" key="1">
    <source>
        <dbReference type="EMBL" id="MDC0747827.1"/>
    </source>
</evidence>
<name>A0ABT5F172_9BACT</name>
<proteinExistence type="predicted"/>
<dbReference type="EMBL" id="JAQNDO010000001">
    <property type="protein sequence ID" value="MDC0747827.1"/>
    <property type="molecule type" value="Genomic_DNA"/>
</dbReference>
<keyword evidence="2" id="KW-1185">Reference proteome</keyword>
<comment type="caution">
    <text evidence="1">The sequence shown here is derived from an EMBL/GenBank/DDBJ whole genome shotgun (WGS) entry which is preliminary data.</text>
</comment>
<organism evidence="1 2">
    <name type="scientific">Polyangium mundeleinium</name>
    <dbReference type="NCBI Taxonomy" id="2995306"/>
    <lineage>
        <taxon>Bacteria</taxon>
        <taxon>Pseudomonadati</taxon>
        <taxon>Myxococcota</taxon>
        <taxon>Polyangia</taxon>
        <taxon>Polyangiales</taxon>
        <taxon>Polyangiaceae</taxon>
        <taxon>Polyangium</taxon>
    </lineage>
</organism>
<accession>A0ABT5F172</accession>
<dbReference type="Proteomes" id="UP001221411">
    <property type="component" value="Unassembled WGS sequence"/>
</dbReference>
<reference evidence="1 2" key="1">
    <citation type="submission" date="2022-11" db="EMBL/GenBank/DDBJ databases">
        <title>Minimal conservation of predation-associated metabolite biosynthetic gene clusters underscores biosynthetic potential of Myxococcota including descriptions for ten novel species: Archangium lansinium sp. nov., Myxococcus landrumus sp. nov., Nannocystis bai.</title>
        <authorList>
            <person name="Ahearne A."/>
            <person name="Stevens C."/>
            <person name="Dowd S."/>
        </authorList>
    </citation>
    <scope>NUCLEOTIDE SEQUENCE [LARGE SCALE GENOMIC DNA]</scope>
    <source>
        <strain evidence="1 2">RJM3</strain>
    </source>
</reference>
<evidence type="ECO:0000313" key="2">
    <source>
        <dbReference type="Proteomes" id="UP001221411"/>
    </source>
</evidence>
<dbReference type="RefSeq" id="WP_271926509.1">
    <property type="nucleotide sequence ID" value="NZ_JAQNDO010000001.1"/>
</dbReference>
<gene>
    <name evidence="1" type="ORF">POL67_41225</name>
</gene>
<sequence>MDPRRTQCSFVDGGEGNCCEVRDETNATSGLVALTFNPKIWL</sequence>
<protein>
    <submittedName>
        <fullName evidence="1">Uncharacterized protein</fullName>
    </submittedName>
</protein>